<evidence type="ECO:0008006" key="5">
    <source>
        <dbReference type="Google" id="ProtNLM"/>
    </source>
</evidence>
<feature type="signal peptide" evidence="2">
    <location>
        <begin position="1"/>
        <end position="23"/>
    </location>
</feature>
<dbReference type="EMBL" id="JALPRY010000019">
    <property type="protein sequence ID" value="MCK8781727.1"/>
    <property type="molecule type" value="Genomic_DNA"/>
</dbReference>
<evidence type="ECO:0000256" key="2">
    <source>
        <dbReference type="SAM" id="SignalP"/>
    </source>
</evidence>
<evidence type="ECO:0000256" key="1">
    <source>
        <dbReference type="SAM" id="MobiDB-lite"/>
    </source>
</evidence>
<keyword evidence="2" id="KW-0732">Signal</keyword>
<dbReference type="Proteomes" id="UP001202827">
    <property type="component" value="Unassembled WGS sequence"/>
</dbReference>
<protein>
    <recommendedName>
        <fullName evidence="5">Multiple antibiotic resistance protein MarB</fullName>
    </recommendedName>
</protein>
<proteinExistence type="predicted"/>
<evidence type="ECO:0000313" key="4">
    <source>
        <dbReference type="Proteomes" id="UP001202827"/>
    </source>
</evidence>
<feature type="compositionally biased region" description="Low complexity" evidence="1">
    <location>
        <begin position="73"/>
        <end position="86"/>
    </location>
</feature>
<accession>A0ABT0IV26</accession>
<comment type="caution">
    <text evidence="3">The sequence shown here is derived from an EMBL/GenBank/DDBJ whole genome shotgun (WGS) entry which is preliminary data.</text>
</comment>
<sequence length="92" mass="9672">MKRYIPATIAALMVTGIAGVASAQDAVYSSPDALPMSPPSVEQSRGQDVDRMSTGSIMRYDSIYNNTGSGNADLDGSQDSGDYYDGALRPFG</sequence>
<reference evidence="3 4" key="1">
    <citation type="submission" date="2022-04" db="EMBL/GenBank/DDBJ databases">
        <title>Rhizobium coralii sp. nov., isolated from coral Turbinaria peltata.</title>
        <authorList>
            <person name="Sun H."/>
        </authorList>
    </citation>
    <scope>NUCLEOTIDE SEQUENCE [LARGE SCALE GENOMIC DNA]</scope>
    <source>
        <strain evidence="3 4">NTR19</strain>
    </source>
</reference>
<evidence type="ECO:0000313" key="3">
    <source>
        <dbReference type="EMBL" id="MCK8781727.1"/>
    </source>
</evidence>
<name>A0ABT0IV26_9HYPH</name>
<dbReference type="RefSeq" id="WP_150132680.1">
    <property type="nucleotide sequence ID" value="NZ_JALPRY010000019.1"/>
</dbReference>
<keyword evidence="4" id="KW-1185">Reference proteome</keyword>
<organism evidence="3 4">
    <name type="scientific">Neorhizobium turbinariae</name>
    <dbReference type="NCBI Taxonomy" id="2937795"/>
    <lineage>
        <taxon>Bacteria</taxon>
        <taxon>Pseudomonadati</taxon>
        <taxon>Pseudomonadota</taxon>
        <taxon>Alphaproteobacteria</taxon>
        <taxon>Hyphomicrobiales</taxon>
        <taxon>Rhizobiaceae</taxon>
        <taxon>Rhizobium/Agrobacterium group</taxon>
        <taxon>Neorhizobium</taxon>
    </lineage>
</organism>
<gene>
    <name evidence="3" type="ORF">M0654_17235</name>
</gene>
<feature type="chain" id="PRO_5045915984" description="Multiple antibiotic resistance protein MarB" evidence="2">
    <location>
        <begin position="24"/>
        <end position="92"/>
    </location>
</feature>
<feature type="region of interest" description="Disordered" evidence="1">
    <location>
        <begin position="68"/>
        <end position="92"/>
    </location>
</feature>